<proteinExistence type="predicted"/>
<protein>
    <submittedName>
        <fullName evidence="1">Uncharacterized protein</fullName>
    </submittedName>
</protein>
<dbReference type="EMBL" id="CP002623">
    <property type="protein sequence ID" value="AEI95255.1"/>
    <property type="molecule type" value="Genomic_DNA"/>
</dbReference>
<dbReference type="HOGENOM" id="CLU_1524035_0_0_5"/>
<gene>
    <name evidence="1" type="ordered locus">RLO149_c033110</name>
</gene>
<dbReference type="KEGG" id="rli:RLO149_c033110"/>
<accession>F7ZL49</accession>
<evidence type="ECO:0000313" key="2">
    <source>
        <dbReference type="Proteomes" id="UP000001353"/>
    </source>
</evidence>
<dbReference type="AlphaFoldDB" id="F7ZL49"/>
<keyword evidence="2" id="KW-1185">Reference proteome</keyword>
<dbReference type="Proteomes" id="UP000001353">
    <property type="component" value="Chromosome"/>
</dbReference>
<evidence type="ECO:0000313" key="1">
    <source>
        <dbReference type="EMBL" id="AEI95255.1"/>
    </source>
</evidence>
<organism evidence="1 2">
    <name type="scientific">Roseobacter litoralis (strain ATCC 49566 / DSM 6996 / JCM 21268 / NBRC 15278 / OCh 149)</name>
    <dbReference type="NCBI Taxonomy" id="391595"/>
    <lineage>
        <taxon>Bacteria</taxon>
        <taxon>Pseudomonadati</taxon>
        <taxon>Pseudomonadota</taxon>
        <taxon>Alphaproteobacteria</taxon>
        <taxon>Rhodobacterales</taxon>
        <taxon>Roseobacteraceae</taxon>
        <taxon>Roseobacter</taxon>
    </lineage>
</organism>
<name>F7ZL49_ROSLO</name>
<reference evidence="1 2" key="1">
    <citation type="journal article" date="2011" name="BMC Genomics">
        <title>Comparative genome analysis and genome-guided physiological analysis of Roseobacter litoralis.</title>
        <authorList>
            <person name="Kalhoefer D."/>
            <person name="Thole S."/>
            <person name="Voget S."/>
            <person name="Lehmann R."/>
            <person name="Liesegang H."/>
            <person name="Wollher A."/>
            <person name="Daniel R."/>
            <person name="Simon M."/>
            <person name="Brinkhoff T."/>
        </authorList>
    </citation>
    <scope>NUCLEOTIDE SEQUENCE [LARGE SCALE GENOMIC DNA]</scope>
    <source>
        <strain evidence="2">ATCC 49566 / DSM 6996 / JCM 21268 / NBRC 15278 / OCh 149</strain>
    </source>
</reference>
<sequence length="176" mass="20013">MASPLSAGCGHSLSDLGVQGDHSVRHFAPIDVDDVWQWRDSQGFVRCSINHRALRLPDPSEDFYVRGSHGIFLGRKSWQYLSRAAGARARAARFFVKWEWIQKRARSFAVGGSQRDQRQNAGANVGLISYICHKNRYLSNKMNDLEYRGVLSLCLKVTRINTHKPPPLRPAEHAWQ</sequence>